<sequence>MDQTTLLTATEQALPLSSSEPNLSLKPDSIIDDISPNVTFRNVKRKRSEDSGDSKMTDFMSNMTKLFHEFTLQQDEKYDKLLSVTNAIQDSCDQLAIKYVNLRAHVDKIESEHRENLAHITELKQKLDNMEQTSRSTYIEIRNLWTERMDALEARMSKLEANSKDKLDTKTLEEKIDHLQYELQEREQELLASDIEIAGIPETPGVGVTHLVLTAANKLGVQLEEKDIVHAERVGAPRALVEGGPAPRPRNIAVRVARRVTRNALLKAARVRRGATTADMGIAGQPCKFYVNERLTKLNRHLFQKSREIAGRLKWRFVWTREGRVFVRKENGSTRHRLRTEADLIKVFSSNNVSSEM</sequence>
<dbReference type="InterPro" id="IPR057251">
    <property type="entry name" value="FP_C"/>
</dbReference>
<keyword evidence="1" id="KW-0175">Coiled coil</keyword>
<dbReference type="GeneID" id="113505365"/>
<dbReference type="OrthoDB" id="7477775at2759"/>
<feature type="domain" description="FP protein C-terminal" evidence="2">
    <location>
        <begin position="296"/>
        <end position="346"/>
    </location>
</feature>
<organism evidence="3 4">
    <name type="scientific">Trichoplusia ni</name>
    <name type="common">Cabbage looper</name>
    <dbReference type="NCBI Taxonomy" id="7111"/>
    <lineage>
        <taxon>Eukaryota</taxon>
        <taxon>Metazoa</taxon>
        <taxon>Ecdysozoa</taxon>
        <taxon>Arthropoda</taxon>
        <taxon>Hexapoda</taxon>
        <taxon>Insecta</taxon>
        <taxon>Pterygota</taxon>
        <taxon>Neoptera</taxon>
        <taxon>Endopterygota</taxon>
        <taxon>Lepidoptera</taxon>
        <taxon>Glossata</taxon>
        <taxon>Ditrysia</taxon>
        <taxon>Noctuoidea</taxon>
        <taxon>Noctuidae</taxon>
        <taxon>Plusiinae</taxon>
        <taxon>Trichoplusia</taxon>
    </lineage>
</organism>
<evidence type="ECO:0000313" key="4">
    <source>
        <dbReference type="RefSeq" id="XP_026743824.1"/>
    </source>
</evidence>
<gene>
    <name evidence="4" type="primary">LOC113505365</name>
</gene>
<dbReference type="Proteomes" id="UP000322000">
    <property type="component" value="Chromosome 25"/>
</dbReference>
<evidence type="ECO:0000256" key="1">
    <source>
        <dbReference type="SAM" id="Coils"/>
    </source>
</evidence>
<keyword evidence="3" id="KW-1185">Reference proteome</keyword>
<accession>A0A7E5WTC0</accession>
<evidence type="ECO:0000313" key="3">
    <source>
        <dbReference type="Proteomes" id="UP000322000"/>
    </source>
</evidence>
<dbReference type="RefSeq" id="XP_026743824.1">
    <property type="nucleotide sequence ID" value="XM_026888023.1"/>
</dbReference>
<dbReference type="InterPro" id="IPR004244">
    <property type="entry name" value="Transposase_22"/>
</dbReference>
<evidence type="ECO:0000259" key="2">
    <source>
        <dbReference type="Pfam" id="PF25298"/>
    </source>
</evidence>
<reference evidence="4" key="1">
    <citation type="submission" date="2025-08" db="UniProtKB">
        <authorList>
            <consortium name="RefSeq"/>
        </authorList>
    </citation>
    <scope>IDENTIFICATION</scope>
</reference>
<dbReference type="KEGG" id="tnl:113505365"/>
<dbReference type="Pfam" id="PF25298">
    <property type="entry name" value="Baculo_FP_2nd"/>
    <property type="match status" value="1"/>
</dbReference>
<feature type="coiled-coil region" evidence="1">
    <location>
        <begin position="113"/>
        <end position="189"/>
    </location>
</feature>
<dbReference type="PANTHER" id="PTHR11505">
    <property type="entry name" value="L1 TRANSPOSABLE ELEMENT-RELATED"/>
    <property type="match status" value="1"/>
</dbReference>
<protein>
    <submittedName>
        <fullName evidence="4">Uncharacterized protein LOC113505365</fullName>
    </submittedName>
</protein>
<name>A0A7E5WTC0_TRINI</name>
<dbReference type="AlphaFoldDB" id="A0A7E5WTC0"/>
<dbReference type="InParanoid" id="A0A7E5WTC0"/>
<proteinExistence type="predicted"/>